<dbReference type="Proteomes" id="UP000708208">
    <property type="component" value="Unassembled WGS sequence"/>
</dbReference>
<organism evidence="5 6">
    <name type="scientific">Allacma fusca</name>
    <dbReference type="NCBI Taxonomy" id="39272"/>
    <lineage>
        <taxon>Eukaryota</taxon>
        <taxon>Metazoa</taxon>
        <taxon>Ecdysozoa</taxon>
        <taxon>Arthropoda</taxon>
        <taxon>Hexapoda</taxon>
        <taxon>Collembola</taxon>
        <taxon>Symphypleona</taxon>
        <taxon>Sminthuridae</taxon>
        <taxon>Allacma</taxon>
    </lineage>
</organism>
<accession>A0A8J2JB68</accession>
<dbReference type="EMBL" id="CAJVCH010044715">
    <property type="protein sequence ID" value="CAG7717306.1"/>
    <property type="molecule type" value="Genomic_DNA"/>
</dbReference>
<feature type="domain" description="Peptidase S1" evidence="3">
    <location>
        <begin position="164"/>
        <end position="212"/>
    </location>
</feature>
<protein>
    <recommendedName>
        <fullName evidence="7">Peptidase S1 domain-containing protein</fullName>
    </recommendedName>
</protein>
<dbReference type="InterPro" id="IPR041515">
    <property type="entry name" value="PPAF-2-like_Clip"/>
</dbReference>
<name>A0A8J2JB68_9HEXA</name>
<dbReference type="PANTHER" id="PTHR24252:SF8">
    <property type="entry name" value="ACROSIN"/>
    <property type="match status" value="1"/>
</dbReference>
<dbReference type="Pfam" id="PF00089">
    <property type="entry name" value="Trypsin"/>
    <property type="match status" value="1"/>
</dbReference>
<evidence type="ECO:0008006" key="7">
    <source>
        <dbReference type="Google" id="ProtNLM"/>
    </source>
</evidence>
<dbReference type="Pfam" id="PF18322">
    <property type="entry name" value="CLIP_1"/>
    <property type="match status" value="1"/>
</dbReference>
<dbReference type="GO" id="GO:0004252">
    <property type="term" value="F:serine-type endopeptidase activity"/>
    <property type="evidence" value="ECO:0007669"/>
    <property type="project" value="InterPro"/>
</dbReference>
<evidence type="ECO:0000259" key="4">
    <source>
        <dbReference type="Pfam" id="PF18322"/>
    </source>
</evidence>
<gene>
    <name evidence="5" type="ORF">AFUS01_LOCUS6770</name>
</gene>
<dbReference type="AlphaFoldDB" id="A0A8J2JB68"/>
<comment type="caution">
    <text evidence="5">The sequence shown here is derived from an EMBL/GenBank/DDBJ whole genome shotgun (WGS) entry which is preliminary data.</text>
</comment>
<dbReference type="PROSITE" id="PS00134">
    <property type="entry name" value="TRYPSIN_HIS"/>
    <property type="match status" value="1"/>
</dbReference>
<dbReference type="InterPro" id="IPR001254">
    <property type="entry name" value="Trypsin_dom"/>
</dbReference>
<keyword evidence="6" id="KW-1185">Reference proteome</keyword>
<dbReference type="GO" id="GO:0006508">
    <property type="term" value="P:proteolysis"/>
    <property type="evidence" value="ECO:0007669"/>
    <property type="project" value="InterPro"/>
</dbReference>
<evidence type="ECO:0000256" key="2">
    <source>
        <dbReference type="SAM" id="MobiDB-lite"/>
    </source>
</evidence>
<dbReference type="OrthoDB" id="6261922at2759"/>
<evidence type="ECO:0000313" key="5">
    <source>
        <dbReference type="EMBL" id="CAG7717306.1"/>
    </source>
</evidence>
<sequence length="212" mass="22737">MNRKVRNSGWAWPASTSETKGKDERKINVGKKEVVSTVKKEPRSGFTFGIFSTTTPILTTGSTARPATTATANCTCVPYYYCDEGQVVSDGSGVIDIRLGWPCTSILQVCCRTPRPIPSTVAPVPGVPTVAPVTTSTAIPGFTPRCGTLNPNGINARILGFKDNEAQFGEYPWMAAILEKKIVQGRQVNYFVCGGSLIWPSVILTAAHCVHG</sequence>
<reference evidence="5" key="1">
    <citation type="submission" date="2021-06" db="EMBL/GenBank/DDBJ databases">
        <authorList>
            <person name="Hodson N. C."/>
            <person name="Mongue J. A."/>
            <person name="Jaron S. K."/>
        </authorList>
    </citation>
    <scope>NUCLEOTIDE SEQUENCE</scope>
</reference>
<keyword evidence="1" id="KW-1015">Disulfide bond</keyword>
<evidence type="ECO:0000313" key="6">
    <source>
        <dbReference type="Proteomes" id="UP000708208"/>
    </source>
</evidence>
<proteinExistence type="predicted"/>
<dbReference type="InterPro" id="IPR018114">
    <property type="entry name" value="TRYPSIN_HIS"/>
</dbReference>
<dbReference type="PANTHER" id="PTHR24252">
    <property type="entry name" value="ACROSIN-RELATED"/>
    <property type="match status" value="1"/>
</dbReference>
<evidence type="ECO:0000259" key="3">
    <source>
        <dbReference type="Pfam" id="PF00089"/>
    </source>
</evidence>
<feature type="domain" description="PPAF-2-like Clip" evidence="4">
    <location>
        <begin position="70"/>
        <end position="112"/>
    </location>
</feature>
<feature type="region of interest" description="Disordered" evidence="2">
    <location>
        <begin position="1"/>
        <end position="25"/>
    </location>
</feature>
<evidence type="ECO:0000256" key="1">
    <source>
        <dbReference type="ARBA" id="ARBA00023157"/>
    </source>
</evidence>